<dbReference type="PANTHER" id="PTHR31286:SF148">
    <property type="entry name" value="DUF4283 DOMAIN-CONTAINING PROTEIN"/>
    <property type="match status" value="1"/>
</dbReference>
<name>V4KTK8_EUTSA</name>
<organism evidence="2 3">
    <name type="scientific">Eutrema salsugineum</name>
    <name type="common">Saltwater cress</name>
    <name type="synonym">Sisymbrium salsugineum</name>
    <dbReference type="NCBI Taxonomy" id="72664"/>
    <lineage>
        <taxon>Eukaryota</taxon>
        <taxon>Viridiplantae</taxon>
        <taxon>Streptophyta</taxon>
        <taxon>Embryophyta</taxon>
        <taxon>Tracheophyta</taxon>
        <taxon>Spermatophyta</taxon>
        <taxon>Magnoliopsida</taxon>
        <taxon>eudicotyledons</taxon>
        <taxon>Gunneridae</taxon>
        <taxon>Pentapetalae</taxon>
        <taxon>rosids</taxon>
        <taxon>malvids</taxon>
        <taxon>Brassicales</taxon>
        <taxon>Brassicaceae</taxon>
        <taxon>Eutremeae</taxon>
        <taxon>Eutrema</taxon>
    </lineage>
</organism>
<dbReference type="Proteomes" id="UP000030689">
    <property type="component" value="Unassembled WGS sequence"/>
</dbReference>
<dbReference type="OMA" id="DSEMTHY"/>
<dbReference type="InterPro" id="IPR025558">
    <property type="entry name" value="DUF4283"/>
</dbReference>
<feature type="domain" description="DUF4283" evidence="1">
    <location>
        <begin position="65"/>
        <end position="136"/>
    </location>
</feature>
<dbReference type="InterPro" id="IPR040256">
    <property type="entry name" value="At4g02000-like"/>
</dbReference>
<protein>
    <recommendedName>
        <fullName evidence="1">DUF4283 domain-containing protein</fullName>
    </recommendedName>
</protein>
<accession>V4KTK8</accession>
<dbReference type="EMBL" id="KI517809">
    <property type="protein sequence ID" value="ESQ30698.1"/>
    <property type="molecule type" value="Genomic_DNA"/>
</dbReference>
<dbReference type="KEGG" id="eus:EUTSA_v10012394mg"/>
<dbReference type="PANTHER" id="PTHR31286">
    <property type="entry name" value="GLYCINE-RICH CELL WALL STRUCTURAL PROTEIN 1.8-LIKE"/>
    <property type="match status" value="1"/>
</dbReference>
<evidence type="ECO:0000259" key="1">
    <source>
        <dbReference type="Pfam" id="PF14111"/>
    </source>
</evidence>
<dbReference type="Gramene" id="ESQ30698">
    <property type="protein sequence ID" value="ESQ30698"/>
    <property type="gene ID" value="EUTSA_v10012394mg"/>
</dbReference>
<keyword evidence="3" id="KW-1185">Reference proteome</keyword>
<evidence type="ECO:0000313" key="3">
    <source>
        <dbReference type="Proteomes" id="UP000030689"/>
    </source>
</evidence>
<dbReference type="Pfam" id="PF14111">
    <property type="entry name" value="DUF4283"/>
    <property type="match status" value="1"/>
</dbReference>
<sequence>METNNVLQEEDAGKTVRNTASKRVSWASVVQKDSEMTHYDLKVEEIDGMPTAIIPNSVFQDSPPLWEDYIVGKFLSKAPFVGKVHALVNRIWTLGDKTLKIDVIVVDATTMRFRIKDERARARILRRGMWNLCDVPVEMTSIPLWVIVKHVPPKLFSWKGLSALTSPLGKPKKLHPDTEACKNLEEAKVFVEVDLTKKLPKKFCFKSDMGPDTVVEYLFPWLPPRCIGCSKWGH</sequence>
<dbReference type="eggNOG" id="KOG1075">
    <property type="taxonomic scope" value="Eukaryota"/>
</dbReference>
<reference evidence="2 3" key="1">
    <citation type="journal article" date="2013" name="Front. Plant Sci.">
        <title>The Reference Genome of the Halophytic Plant Eutrema salsugineum.</title>
        <authorList>
            <person name="Yang R."/>
            <person name="Jarvis D.E."/>
            <person name="Chen H."/>
            <person name="Beilstein M.A."/>
            <person name="Grimwood J."/>
            <person name="Jenkins J."/>
            <person name="Shu S."/>
            <person name="Prochnik S."/>
            <person name="Xin M."/>
            <person name="Ma C."/>
            <person name="Schmutz J."/>
            <person name="Wing R.A."/>
            <person name="Mitchell-Olds T."/>
            <person name="Schumaker K.S."/>
            <person name="Wang X."/>
        </authorList>
    </citation>
    <scope>NUCLEOTIDE SEQUENCE [LARGE SCALE GENOMIC DNA]</scope>
</reference>
<feature type="non-terminal residue" evidence="2">
    <location>
        <position position="234"/>
    </location>
</feature>
<dbReference type="AlphaFoldDB" id="V4KTK8"/>
<evidence type="ECO:0000313" key="2">
    <source>
        <dbReference type="EMBL" id="ESQ30698.1"/>
    </source>
</evidence>
<gene>
    <name evidence="2" type="ORF">EUTSA_v10012394mg</name>
</gene>
<proteinExistence type="predicted"/>